<dbReference type="EMBL" id="LR722212">
    <property type="protein sequence ID" value="VVW89516.1"/>
    <property type="molecule type" value="Genomic_DNA"/>
</dbReference>
<sequence>MEVISENAEKEFGIEKIIRKMEDDWAPVEV</sequence>
<accession>A0A5K1HNQ5</accession>
<gene>
    <name evidence="1" type="ORF">NYM_LOCUS30411</name>
</gene>
<dbReference type="AlphaFoldDB" id="A0A5K1HNQ5"/>
<reference evidence="1" key="1">
    <citation type="submission" date="2019-09" db="EMBL/GenBank/DDBJ databases">
        <authorList>
            <person name="Zhang L."/>
        </authorList>
    </citation>
    <scope>NUCLEOTIDE SEQUENCE</scope>
</reference>
<organism evidence="1">
    <name type="scientific">Nymphaea colorata</name>
    <name type="common">pocket water lily</name>
    <dbReference type="NCBI Taxonomy" id="210225"/>
    <lineage>
        <taxon>Eukaryota</taxon>
        <taxon>Viridiplantae</taxon>
        <taxon>Streptophyta</taxon>
        <taxon>Embryophyta</taxon>
        <taxon>Tracheophyta</taxon>
        <taxon>Spermatophyta</taxon>
        <taxon>Magnoliopsida</taxon>
        <taxon>Nymphaeales</taxon>
        <taxon>Nymphaeaceae</taxon>
        <taxon>Nymphaea</taxon>
    </lineage>
</organism>
<proteinExistence type="predicted"/>
<name>A0A5K1HNQ5_9MAGN</name>
<protein>
    <submittedName>
        <fullName evidence="1">Uncharacterized protein</fullName>
    </submittedName>
</protein>
<evidence type="ECO:0000313" key="1">
    <source>
        <dbReference type="EMBL" id="VVW89516.1"/>
    </source>
</evidence>